<feature type="region of interest" description="Disordered" evidence="1">
    <location>
        <begin position="1"/>
        <end position="51"/>
    </location>
</feature>
<proteinExistence type="predicted"/>
<reference evidence="2 3" key="1">
    <citation type="submission" date="2018-07" db="EMBL/GenBank/DDBJ databases">
        <title>Complete genome sequence of Psychrobacillus sp. PB01, isolated from iceberg, and comparative genome analysis of Psychrobacillus strains.</title>
        <authorList>
            <person name="Lee P.C."/>
        </authorList>
    </citation>
    <scope>NUCLEOTIDE SEQUENCE [LARGE SCALE GENOMIC DNA]</scope>
    <source>
        <strain evidence="2 3">PB01</strain>
    </source>
</reference>
<evidence type="ECO:0000313" key="3">
    <source>
        <dbReference type="Proteomes" id="UP000325517"/>
    </source>
</evidence>
<evidence type="ECO:0000256" key="1">
    <source>
        <dbReference type="SAM" id="MobiDB-lite"/>
    </source>
</evidence>
<accession>A0A5J6SID6</accession>
<dbReference type="RefSeq" id="WP_151698661.1">
    <property type="nucleotide sequence ID" value="NZ_CP031223.1"/>
</dbReference>
<dbReference type="EMBL" id="CP031223">
    <property type="protein sequence ID" value="QFF97716.1"/>
    <property type="molecule type" value="Genomic_DNA"/>
</dbReference>
<gene>
    <name evidence="2" type="ORF">PB01_02220</name>
</gene>
<name>A0A5J6SID6_9BACI</name>
<dbReference type="OrthoDB" id="2973490at2"/>
<feature type="compositionally biased region" description="Basic and acidic residues" evidence="1">
    <location>
        <begin position="26"/>
        <end position="39"/>
    </location>
</feature>
<dbReference type="InterPro" id="IPR025435">
    <property type="entry name" value="YfhD-like"/>
</dbReference>
<feature type="compositionally biased region" description="Basic and acidic residues" evidence="1">
    <location>
        <begin position="1"/>
        <end position="14"/>
    </location>
</feature>
<dbReference type="KEGG" id="psyo:PB01_02220"/>
<dbReference type="Proteomes" id="UP000325517">
    <property type="component" value="Chromosome"/>
</dbReference>
<sequence>MGRDNKQGKSKNKDTLPQTPKNQKIKPNEVQEEFSREFAELGGNATKKKRK</sequence>
<dbReference type="Pfam" id="PF14151">
    <property type="entry name" value="YfhD"/>
    <property type="match status" value="1"/>
</dbReference>
<evidence type="ECO:0000313" key="2">
    <source>
        <dbReference type="EMBL" id="QFF97716.1"/>
    </source>
</evidence>
<keyword evidence="3" id="KW-1185">Reference proteome</keyword>
<protein>
    <submittedName>
        <fullName evidence="2">YfhD family protein</fullName>
    </submittedName>
</protein>
<dbReference type="AlphaFoldDB" id="A0A5J6SID6"/>
<organism evidence="2 3">
    <name type="scientific">Psychrobacillus glaciei</name>
    <dbReference type="NCBI Taxonomy" id="2283160"/>
    <lineage>
        <taxon>Bacteria</taxon>
        <taxon>Bacillati</taxon>
        <taxon>Bacillota</taxon>
        <taxon>Bacilli</taxon>
        <taxon>Bacillales</taxon>
        <taxon>Bacillaceae</taxon>
        <taxon>Psychrobacillus</taxon>
    </lineage>
</organism>